<dbReference type="AlphaFoldDB" id="A0A347WH01"/>
<proteinExistence type="predicted"/>
<dbReference type="GO" id="GO:0003677">
    <property type="term" value="F:DNA binding"/>
    <property type="evidence" value="ECO:0007669"/>
    <property type="project" value="UniProtKB-KW"/>
</dbReference>
<keyword evidence="6" id="KW-0614">Plasmid</keyword>
<dbReference type="InterPro" id="IPR036388">
    <property type="entry name" value="WH-like_DNA-bd_sf"/>
</dbReference>
<dbReference type="PROSITE" id="PS00622">
    <property type="entry name" value="HTH_LUXR_1"/>
    <property type="match status" value="1"/>
</dbReference>
<dbReference type="SMART" id="SM00421">
    <property type="entry name" value="HTH_LUXR"/>
    <property type="match status" value="1"/>
</dbReference>
<keyword evidence="7" id="KW-1185">Reference proteome</keyword>
<evidence type="ECO:0000256" key="2">
    <source>
        <dbReference type="ARBA" id="ARBA00023012"/>
    </source>
</evidence>
<keyword evidence="5" id="KW-0804">Transcription</keyword>
<dbReference type="Pfam" id="PF00072">
    <property type="entry name" value="Response_reg"/>
    <property type="match status" value="1"/>
</dbReference>
<dbReference type="FunFam" id="3.40.50.2300:FF:000018">
    <property type="entry name" value="DNA-binding transcriptional regulator NtrC"/>
    <property type="match status" value="1"/>
</dbReference>
<dbReference type="NCBIfam" id="NF006900">
    <property type="entry name" value="PRK09390.1"/>
    <property type="match status" value="1"/>
</dbReference>
<dbReference type="KEGG" id="ksc:CD178_03400"/>
<dbReference type="CDD" id="cd17537">
    <property type="entry name" value="REC_FixJ"/>
    <property type="match status" value="1"/>
</dbReference>
<protein>
    <submittedName>
        <fullName evidence="6">Transcriptional regulatory protein FixJ</fullName>
    </submittedName>
</protein>
<evidence type="ECO:0000313" key="6">
    <source>
        <dbReference type="EMBL" id="AXY24144.1"/>
    </source>
</evidence>
<evidence type="ECO:0000256" key="3">
    <source>
        <dbReference type="ARBA" id="ARBA00023015"/>
    </source>
</evidence>
<evidence type="ECO:0000256" key="1">
    <source>
        <dbReference type="ARBA" id="ARBA00022553"/>
    </source>
</evidence>
<dbReference type="GO" id="GO:0006355">
    <property type="term" value="P:regulation of DNA-templated transcription"/>
    <property type="evidence" value="ECO:0007669"/>
    <property type="project" value="InterPro"/>
</dbReference>
<name>A0A347WH01_9PROT</name>
<dbReference type="InterPro" id="IPR001789">
    <property type="entry name" value="Sig_transdc_resp-reg_receiver"/>
</dbReference>
<accession>A0A347WH01</accession>
<evidence type="ECO:0000256" key="5">
    <source>
        <dbReference type="ARBA" id="ARBA00023163"/>
    </source>
</evidence>
<dbReference type="PANTHER" id="PTHR44688:SF16">
    <property type="entry name" value="DNA-BINDING TRANSCRIPTIONAL ACTIVATOR DEVR_DOSR"/>
    <property type="match status" value="1"/>
</dbReference>
<dbReference type="OrthoDB" id="9782655at2"/>
<dbReference type="PANTHER" id="PTHR44688">
    <property type="entry name" value="DNA-BINDING TRANSCRIPTIONAL ACTIVATOR DEVR_DOSR"/>
    <property type="match status" value="1"/>
</dbReference>
<dbReference type="PROSITE" id="PS50110">
    <property type="entry name" value="RESPONSE_REGULATORY"/>
    <property type="match status" value="1"/>
</dbReference>
<gene>
    <name evidence="6" type="primary">fixJ</name>
    <name evidence="6" type="ORF">CD178_03400</name>
</gene>
<keyword evidence="1" id="KW-0597">Phosphoprotein</keyword>
<dbReference type="PRINTS" id="PR00038">
    <property type="entry name" value="HTHLUXR"/>
</dbReference>
<dbReference type="SUPFAM" id="SSF52172">
    <property type="entry name" value="CheY-like"/>
    <property type="match status" value="1"/>
</dbReference>
<reference evidence="6 7" key="1">
    <citation type="submission" date="2017-08" db="EMBL/GenBank/DDBJ databases">
        <title>Complete genome sequence of Gluconacetobacter saccharivorans CV1 isolated from Fermented Vinegar.</title>
        <authorList>
            <person name="Kim S.-Y."/>
        </authorList>
    </citation>
    <scope>NUCLEOTIDE SEQUENCE [LARGE SCALE GENOMIC DNA]</scope>
    <source>
        <strain evidence="6 7">CV1</strain>
        <plasmid evidence="6 7">unnamed3</plasmid>
    </source>
</reference>
<dbReference type="InterPro" id="IPR016032">
    <property type="entry name" value="Sig_transdc_resp-reg_C-effctor"/>
</dbReference>
<keyword evidence="2" id="KW-0902">Two-component regulatory system</keyword>
<dbReference type="Proteomes" id="UP000264120">
    <property type="component" value="Plasmid unnamed3"/>
</dbReference>
<dbReference type="GeneID" id="98314957"/>
<evidence type="ECO:0000256" key="4">
    <source>
        <dbReference type="ARBA" id="ARBA00023125"/>
    </source>
</evidence>
<dbReference type="SMART" id="SM00448">
    <property type="entry name" value="REC"/>
    <property type="match status" value="1"/>
</dbReference>
<keyword evidence="4" id="KW-0238">DNA-binding</keyword>
<dbReference type="InterPro" id="IPR000792">
    <property type="entry name" value="Tscrpt_reg_LuxR_C"/>
</dbReference>
<dbReference type="Gene3D" id="3.40.50.2300">
    <property type="match status" value="1"/>
</dbReference>
<dbReference type="Pfam" id="PF00196">
    <property type="entry name" value="GerE"/>
    <property type="match status" value="1"/>
</dbReference>
<keyword evidence="3" id="KW-0805">Transcription regulation</keyword>
<sequence>MKPDCIVHVIDDDEAVRESLAFLLLASGYTARTYSSADEFLSILDQIAHGCVVTDIRMPGMDGLDLVSHLQDIRPVLPVIVITGHADVPLAVQAMKAGARDFIEKPFDDHSILEAVASALQSGDEISAGRTPAHVVRQRIAVLTNRERQVLRGLVDGQSNKAIARELEISPRTIEIYRANLMTKMDARTLSELVRMALVAGEQLAYPSTPPSLT</sequence>
<dbReference type="EMBL" id="CP023039">
    <property type="protein sequence ID" value="AXY24144.1"/>
    <property type="molecule type" value="Genomic_DNA"/>
</dbReference>
<evidence type="ECO:0000313" key="7">
    <source>
        <dbReference type="Proteomes" id="UP000264120"/>
    </source>
</evidence>
<dbReference type="SUPFAM" id="SSF46894">
    <property type="entry name" value="C-terminal effector domain of the bipartite response regulators"/>
    <property type="match status" value="1"/>
</dbReference>
<dbReference type="PROSITE" id="PS50043">
    <property type="entry name" value="HTH_LUXR_2"/>
    <property type="match status" value="1"/>
</dbReference>
<dbReference type="GO" id="GO:0000160">
    <property type="term" value="P:phosphorelay signal transduction system"/>
    <property type="evidence" value="ECO:0007669"/>
    <property type="project" value="UniProtKB-KW"/>
</dbReference>
<geneLocation type="plasmid" evidence="6 7">
    <name>unnamed3</name>
</geneLocation>
<dbReference type="Gene3D" id="1.10.10.10">
    <property type="entry name" value="Winged helix-like DNA-binding domain superfamily/Winged helix DNA-binding domain"/>
    <property type="match status" value="1"/>
</dbReference>
<dbReference type="InterPro" id="IPR011006">
    <property type="entry name" value="CheY-like_superfamily"/>
</dbReference>
<dbReference type="RefSeq" id="WP_102326209.1">
    <property type="nucleotide sequence ID" value="NZ_CP023039.1"/>
</dbReference>
<dbReference type="CDD" id="cd06170">
    <property type="entry name" value="LuxR_C_like"/>
    <property type="match status" value="1"/>
</dbReference>
<organism evidence="6 7">
    <name type="scientific">Komagataeibacter saccharivorans</name>
    <dbReference type="NCBI Taxonomy" id="265959"/>
    <lineage>
        <taxon>Bacteria</taxon>
        <taxon>Pseudomonadati</taxon>
        <taxon>Pseudomonadota</taxon>
        <taxon>Alphaproteobacteria</taxon>
        <taxon>Acetobacterales</taxon>
        <taxon>Acetobacteraceae</taxon>
        <taxon>Komagataeibacter</taxon>
    </lineage>
</organism>